<evidence type="ECO:0000256" key="4">
    <source>
        <dbReference type="ARBA" id="ARBA00022989"/>
    </source>
</evidence>
<accession>A0A2G9YF92</accession>
<evidence type="ECO:0000256" key="1">
    <source>
        <dbReference type="ARBA" id="ARBA00004167"/>
    </source>
</evidence>
<sequence length="184" mass="21071">MQSKKIIIIAIIAVLFLIFIAYPWTTYNSLVKSREGVKAQWQQVETQYQRRFDLIPNLVESVKGIMAQEQKIFGDLADARTRYAGNQNPENATQVETALARLLVIVENYPELRSTETVSGLMAELAGTENRVAIERRRYNEEVRNYNQSIKVFPRNILAGLFGFTEEAYFEAQEGTENAPKVEF</sequence>
<dbReference type="Pfam" id="PF04011">
    <property type="entry name" value="LemA"/>
    <property type="match status" value="1"/>
</dbReference>
<dbReference type="PANTHER" id="PTHR34478">
    <property type="entry name" value="PROTEIN LEMA"/>
    <property type="match status" value="1"/>
</dbReference>
<keyword evidence="3 6" id="KW-0812">Transmembrane</keyword>
<dbReference type="InterPro" id="IPR007156">
    <property type="entry name" value="MamQ_LemA"/>
</dbReference>
<gene>
    <name evidence="7" type="ORF">COX44_00250</name>
</gene>
<reference evidence="7 8" key="1">
    <citation type="submission" date="2017-09" db="EMBL/GenBank/DDBJ databases">
        <title>Depth-based differentiation of microbial function through sediment-hosted aquifers and enrichment of novel symbionts in the deep terrestrial subsurface.</title>
        <authorList>
            <person name="Probst A.J."/>
            <person name="Ladd B."/>
            <person name="Jarett J.K."/>
            <person name="Geller-Mcgrath D.E."/>
            <person name="Sieber C.M."/>
            <person name="Emerson J.B."/>
            <person name="Anantharaman K."/>
            <person name="Thomas B.C."/>
            <person name="Malmstrom R."/>
            <person name="Stieglmeier M."/>
            <person name="Klingl A."/>
            <person name="Woyke T."/>
            <person name="Ryan C.M."/>
            <person name="Banfield J.F."/>
        </authorList>
    </citation>
    <scope>NUCLEOTIDE SEQUENCE [LARGE SCALE GENOMIC DNA]</scope>
    <source>
        <strain evidence="7">CG23_combo_of_CG06-09_8_20_14_all_37_13</strain>
    </source>
</reference>
<dbReference type="PANTHER" id="PTHR34478:SF2">
    <property type="entry name" value="MEMBRANE PROTEIN"/>
    <property type="match status" value="1"/>
</dbReference>
<comment type="caution">
    <text evidence="7">The sequence shown here is derived from an EMBL/GenBank/DDBJ whole genome shotgun (WGS) entry which is preliminary data.</text>
</comment>
<name>A0A2G9YF92_9BACT</name>
<keyword evidence="5 6" id="KW-0472">Membrane</keyword>
<protein>
    <submittedName>
        <fullName evidence="7">LemA family protein</fullName>
    </submittedName>
</protein>
<proteinExistence type="inferred from homology"/>
<dbReference type="AlphaFoldDB" id="A0A2G9YF92"/>
<keyword evidence="4 6" id="KW-1133">Transmembrane helix</keyword>
<evidence type="ECO:0000256" key="5">
    <source>
        <dbReference type="ARBA" id="ARBA00023136"/>
    </source>
</evidence>
<dbReference type="SUPFAM" id="SSF140478">
    <property type="entry name" value="LemA-like"/>
    <property type="match status" value="1"/>
</dbReference>
<evidence type="ECO:0000256" key="6">
    <source>
        <dbReference type="SAM" id="Phobius"/>
    </source>
</evidence>
<evidence type="ECO:0000256" key="2">
    <source>
        <dbReference type="ARBA" id="ARBA00008854"/>
    </source>
</evidence>
<dbReference type="EMBL" id="PCRH01000006">
    <property type="protein sequence ID" value="PIP17383.1"/>
    <property type="molecule type" value="Genomic_DNA"/>
</dbReference>
<organism evidence="7 8">
    <name type="scientific">Candidatus Portnoybacteria bacterium CG23_combo_of_CG06-09_8_20_14_all_37_13</name>
    <dbReference type="NCBI Taxonomy" id="1974819"/>
    <lineage>
        <taxon>Bacteria</taxon>
        <taxon>Candidatus Portnoyibacteriota</taxon>
    </lineage>
</organism>
<evidence type="ECO:0000313" key="7">
    <source>
        <dbReference type="EMBL" id="PIP17383.1"/>
    </source>
</evidence>
<comment type="subcellular location">
    <subcellularLocation>
        <location evidence="1">Membrane</location>
        <topology evidence="1">Single-pass membrane protein</topology>
    </subcellularLocation>
</comment>
<dbReference type="InterPro" id="IPR023353">
    <property type="entry name" value="LemA-like_dom_sf"/>
</dbReference>
<dbReference type="Gene3D" id="1.20.1440.20">
    <property type="entry name" value="LemA-like domain"/>
    <property type="match status" value="1"/>
</dbReference>
<dbReference type="Proteomes" id="UP000231480">
    <property type="component" value="Unassembled WGS sequence"/>
</dbReference>
<evidence type="ECO:0000313" key="8">
    <source>
        <dbReference type="Proteomes" id="UP000231480"/>
    </source>
</evidence>
<evidence type="ECO:0000256" key="3">
    <source>
        <dbReference type="ARBA" id="ARBA00022692"/>
    </source>
</evidence>
<feature type="transmembrane region" description="Helical" evidence="6">
    <location>
        <begin position="6"/>
        <end position="24"/>
    </location>
</feature>
<comment type="similarity">
    <text evidence="2">Belongs to the LemA family.</text>
</comment>
<dbReference type="GO" id="GO:0016020">
    <property type="term" value="C:membrane"/>
    <property type="evidence" value="ECO:0007669"/>
    <property type="project" value="UniProtKB-SubCell"/>
</dbReference>